<dbReference type="Proteomes" id="UP001272052">
    <property type="component" value="Unassembled WGS sequence"/>
</dbReference>
<dbReference type="EMBL" id="JAWDKC010000024">
    <property type="protein sequence ID" value="MDV0445843.1"/>
    <property type="molecule type" value="Genomic_DNA"/>
</dbReference>
<accession>A0ABU3VR02</accession>
<keyword evidence="1" id="KW-1133">Transmembrane helix</keyword>
<feature type="transmembrane region" description="Helical" evidence="1">
    <location>
        <begin position="52"/>
        <end position="74"/>
    </location>
</feature>
<name>A0ABU3VR02_9EURY</name>
<evidence type="ECO:0000313" key="2">
    <source>
        <dbReference type="EMBL" id="MDV0445843.1"/>
    </source>
</evidence>
<keyword evidence="1" id="KW-0472">Membrane</keyword>
<keyword evidence="1" id="KW-0812">Transmembrane</keyword>
<evidence type="ECO:0000256" key="1">
    <source>
        <dbReference type="SAM" id="Phobius"/>
    </source>
</evidence>
<reference evidence="2 3" key="1">
    <citation type="submission" date="2023-06" db="EMBL/GenBank/DDBJ databases">
        <title>Genome sequence of Methanimicrococcus sp. At1.</title>
        <authorList>
            <person name="Protasov E."/>
            <person name="Platt K."/>
            <person name="Poehlein A."/>
            <person name="Daniel R."/>
            <person name="Brune A."/>
        </authorList>
    </citation>
    <scope>NUCLEOTIDE SEQUENCE [LARGE SCALE GENOMIC DNA]</scope>
    <source>
        <strain evidence="2 3">At1</strain>
    </source>
</reference>
<sequence>MIRSILFYFSKIYSIFVPIYFIFDLFCFNLFYRFVSIYFIDLFCFDLFCFDLFCFDFFSSFQSVFVIVLMNCFFNQINNRYCQKRNADEQLEQVFRKHAVFNGCAAVHDGIN</sequence>
<organism evidence="2 3">
    <name type="scientific">Methanimicrococcus hacksteinii</name>
    <dbReference type="NCBI Taxonomy" id="3028293"/>
    <lineage>
        <taxon>Archaea</taxon>
        <taxon>Methanobacteriati</taxon>
        <taxon>Methanobacteriota</taxon>
        <taxon>Stenosarchaea group</taxon>
        <taxon>Methanomicrobia</taxon>
        <taxon>Methanosarcinales</taxon>
        <taxon>Methanosarcinaceae</taxon>
        <taxon>Methanimicrococcus</taxon>
    </lineage>
</organism>
<gene>
    <name evidence="2" type="ORF">MmiAt1_14430</name>
</gene>
<evidence type="ECO:0000313" key="3">
    <source>
        <dbReference type="Proteomes" id="UP001272052"/>
    </source>
</evidence>
<keyword evidence="3" id="KW-1185">Reference proteome</keyword>
<proteinExistence type="predicted"/>
<feature type="transmembrane region" description="Helical" evidence="1">
    <location>
        <begin position="12"/>
        <end position="32"/>
    </location>
</feature>
<protein>
    <submittedName>
        <fullName evidence="2">Uncharacterized protein</fullName>
    </submittedName>
</protein>
<comment type="caution">
    <text evidence="2">The sequence shown here is derived from an EMBL/GenBank/DDBJ whole genome shotgun (WGS) entry which is preliminary data.</text>
</comment>